<comment type="similarity">
    <text evidence="1 4">Belongs to the 4-oxalocrotonate tautomerase family.</text>
</comment>
<evidence type="ECO:0000313" key="6">
    <source>
        <dbReference type="EMBL" id="KKO71591.1"/>
    </source>
</evidence>
<gene>
    <name evidence="6" type="ORF">AAV32_10375</name>
    <name evidence="7" type="ORF">EV679_2924</name>
</gene>
<evidence type="ECO:0000313" key="8">
    <source>
        <dbReference type="Proteomes" id="UP000078084"/>
    </source>
</evidence>
<feature type="active site" description="Proton acceptor; via imino nitrogen" evidence="3">
    <location>
        <position position="2"/>
    </location>
</feature>
<dbReference type="RefSeq" id="WP_068371302.1">
    <property type="nucleotide sequence ID" value="NZ_CP169556.1"/>
</dbReference>
<dbReference type="GeneID" id="99725160"/>
<dbReference type="InterPro" id="IPR014347">
    <property type="entry name" value="Tautomerase/MIF_sf"/>
</dbReference>
<reference evidence="7 9" key="2">
    <citation type="submission" date="2019-02" db="EMBL/GenBank/DDBJ databases">
        <title>Genomic Encyclopedia of Type Strains, Phase IV (KMG-IV): sequencing the most valuable type-strain genomes for metagenomic binning, comparative biology and taxonomic classification.</title>
        <authorList>
            <person name="Goeker M."/>
        </authorList>
    </citation>
    <scope>NUCLEOTIDE SEQUENCE [LARGE SCALE GENOMIC DNA]</scope>
    <source>
        <strain evidence="7 9">DSM 16618</strain>
    </source>
</reference>
<evidence type="ECO:0000256" key="1">
    <source>
        <dbReference type="ARBA" id="ARBA00006723"/>
    </source>
</evidence>
<dbReference type="AlphaFoldDB" id="A0A171KRS4"/>
<evidence type="ECO:0000256" key="3">
    <source>
        <dbReference type="PIRSR" id="PIRSR618191-1"/>
    </source>
</evidence>
<evidence type="ECO:0000313" key="7">
    <source>
        <dbReference type="EMBL" id="RZS66765.1"/>
    </source>
</evidence>
<dbReference type="InterPro" id="IPR004370">
    <property type="entry name" value="4-OT-like_dom"/>
</dbReference>
<accession>A0A171KRS4</accession>
<proteinExistence type="inferred from homology"/>
<dbReference type="SUPFAM" id="SSF55331">
    <property type="entry name" value="Tautomerase/MIF"/>
    <property type="match status" value="1"/>
</dbReference>
<sequence>MPIAMIHIAAGRSEETKRALLSNVTEAIARSLDAPVASVRVLLQEVPETHWASGGVTLAERRQPGA</sequence>
<dbReference type="Gene3D" id="3.30.429.10">
    <property type="entry name" value="Macrophage Migration Inhibitory Factor"/>
    <property type="match status" value="1"/>
</dbReference>
<feature type="domain" description="4-oxalocrotonate tautomerase-like" evidence="5">
    <location>
        <begin position="2"/>
        <end position="60"/>
    </location>
</feature>
<dbReference type="Pfam" id="PF01361">
    <property type="entry name" value="Tautomerase"/>
    <property type="match status" value="1"/>
</dbReference>
<dbReference type="EMBL" id="LBNE01000006">
    <property type="protein sequence ID" value="KKO71591.1"/>
    <property type="molecule type" value="Genomic_DNA"/>
</dbReference>
<organism evidence="6 8">
    <name type="scientific">Kerstersia gyiorum</name>
    <dbReference type="NCBI Taxonomy" id="206506"/>
    <lineage>
        <taxon>Bacteria</taxon>
        <taxon>Pseudomonadati</taxon>
        <taxon>Pseudomonadota</taxon>
        <taxon>Betaproteobacteria</taxon>
        <taxon>Burkholderiales</taxon>
        <taxon>Alcaligenaceae</taxon>
        <taxon>Kerstersia</taxon>
    </lineage>
</organism>
<evidence type="ECO:0000256" key="2">
    <source>
        <dbReference type="ARBA" id="ARBA00023235"/>
    </source>
</evidence>
<comment type="caution">
    <text evidence="6">The sequence shown here is derived from an EMBL/GenBank/DDBJ whole genome shotgun (WGS) entry which is preliminary data.</text>
</comment>
<dbReference type="EC" id="5.3.2.-" evidence="4"/>
<dbReference type="OrthoDB" id="8527422at2"/>
<dbReference type="NCBIfam" id="TIGR00013">
    <property type="entry name" value="taut"/>
    <property type="match status" value="1"/>
</dbReference>
<dbReference type="Proteomes" id="UP000292039">
    <property type="component" value="Unassembled WGS sequence"/>
</dbReference>
<keyword evidence="8" id="KW-1185">Reference proteome</keyword>
<dbReference type="PANTHER" id="PTHR35530:SF1">
    <property type="entry name" value="2-HYDROXYMUCONATE TAUTOMERASE"/>
    <property type="match status" value="1"/>
</dbReference>
<dbReference type="InterPro" id="IPR018191">
    <property type="entry name" value="4-OT"/>
</dbReference>
<dbReference type="EMBL" id="SGWZ01000005">
    <property type="protein sequence ID" value="RZS66765.1"/>
    <property type="molecule type" value="Genomic_DNA"/>
</dbReference>
<reference evidence="6 8" key="1">
    <citation type="submission" date="2015-04" db="EMBL/GenBank/DDBJ databases">
        <title>Genome sequence of Kerstersia gyiorum CG1.</title>
        <authorList>
            <person name="Greninger A.L."/>
            <person name="Kozyreva V."/>
            <person name="Chaturvedi V."/>
        </authorList>
    </citation>
    <scope>NUCLEOTIDE SEQUENCE [LARGE SCALE GENOMIC DNA]</scope>
    <source>
        <strain evidence="6 8">CG1</strain>
    </source>
</reference>
<dbReference type="GO" id="GO:0016853">
    <property type="term" value="F:isomerase activity"/>
    <property type="evidence" value="ECO:0007669"/>
    <property type="project" value="UniProtKB-UniRule"/>
</dbReference>
<dbReference type="PANTHER" id="PTHR35530">
    <property type="entry name" value="TAUTOMERASE-RELATED"/>
    <property type="match status" value="1"/>
</dbReference>
<evidence type="ECO:0000313" key="9">
    <source>
        <dbReference type="Proteomes" id="UP000292039"/>
    </source>
</evidence>
<name>A0A171KRS4_9BURK</name>
<dbReference type="Proteomes" id="UP000078084">
    <property type="component" value="Unassembled WGS sequence"/>
</dbReference>
<keyword evidence="2 4" id="KW-0413">Isomerase</keyword>
<evidence type="ECO:0000256" key="4">
    <source>
        <dbReference type="RuleBase" id="RU362032"/>
    </source>
</evidence>
<protein>
    <recommendedName>
        <fullName evidence="4">Tautomerase</fullName>
        <ecNumber evidence="4">5.3.2.-</ecNumber>
    </recommendedName>
</protein>
<dbReference type="STRING" id="206506.AAV32_10375"/>
<evidence type="ECO:0000259" key="5">
    <source>
        <dbReference type="Pfam" id="PF01361"/>
    </source>
</evidence>